<dbReference type="PANTHER" id="PTHR24321">
    <property type="entry name" value="DEHYDROGENASES, SHORT CHAIN"/>
    <property type="match status" value="1"/>
</dbReference>
<dbReference type="Gene3D" id="3.40.50.720">
    <property type="entry name" value="NAD(P)-binding Rossmann-like Domain"/>
    <property type="match status" value="1"/>
</dbReference>
<dbReference type="EMBL" id="QGMH01000115">
    <property type="protein sequence ID" value="TVY24862.1"/>
    <property type="molecule type" value="Genomic_DNA"/>
</dbReference>
<dbReference type="AlphaFoldDB" id="A0A8H8TYF4"/>
<dbReference type="Pfam" id="PF13561">
    <property type="entry name" value="adh_short_C2"/>
    <property type="match status" value="1"/>
</dbReference>
<accession>A0A8H8TYF4</accession>
<name>A0A8H8TYF4_9HELO</name>
<dbReference type="PANTHER" id="PTHR24321:SF12">
    <property type="entry name" value="SHORT-CHAIN DEHYDROGENASE_REDUCTASE FAMILY, PUTATIVE (AFU_ORTHOLOGUE AFUA_5G14340)-RELATED"/>
    <property type="match status" value="1"/>
</dbReference>
<keyword evidence="5" id="KW-1185">Reference proteome</keyword>
<keyword evidence="3" id="KW-0560">Oxidoreductase</keyword>
<dbReference type="FunFam" id="3.40.50.720:FF:000084">
    <property type="entry name" value="Short-chain dehydrogenase reductase"/>
    <property type="match status" value="1"/>
</dbReference>
<reference evidence="4 5" key="1">
    <citation type="submission" date="2018-05" db="EMBL/GenBank/DDBJ databases">
        <title>Genome sequencing and assembly of the regulated plant pathogen Lachnellula willkommii and related sister species for the development of diagnostic species identification markers.</title>
        <authorList>
            <person name="Giroux E."/>
            <person name="Bilodeau G."/>
        </authorList>
    </citation>
    <scope>NUCLEOTIDE SEQUENCE [LARGE SCALE GENOMIC DNA]</scope>
    <source>
        <strain evidence="4 5">CBS 185.66</strain>
    </source>
</reference>
<evidence type="ECO:0000256" key="1">
    <source>
        <dbReference type="ARBA" id="ARBA00006484"/>
    </source>
</evidence>
<dbReference type="PRINTS" id="PR00080">
    <property type="entry name" value="SDRFAMILY"/>
</dbReference>
<evidence type="ECO:0000313" key="4">
    <source>
        <dbReference type="EMBL" id="TVY24862.1"/>
    </source>
</evidence>
<dbReference type="OrthoDB" id="5840532at2759"/>
<evidence type="ECO:0000313" key="5">
    <source>
        <dbReference type="Proteomes" id="UP000431533"/>
    </source>
</evidence>
<dbReference type="SUPFAM" id="SSF51735">
    <property type="entry name" value="NAD(P)-binding Rossmann-fold domains"/>
    <property type="match status" value="1"/>
</dbReference>
<comment type="similarity">
    <text evidence="1">Belongs to the short-chain dehydrogenases/reductases (SDR) family.</text>
</comment>
<dbReference type="GO" id="GO:0016491">
    <property type="term" value="F:oxidoreductase activity"/>
    <property type="evidence" value="ECO:0007669"/>
    <property type="project" value="UniProtKB-KW"/>
</dbReference>
<protein>
    <submittedName>
        <fullName evidence="4">Putative oxidoreductase</fullName>
    </submittedName>
</protein>
<dbReference type="InterPro" id="IPR036291">
    <property type="entry name" value="NAD(P)-bd_dom_sf"/>
</dbReference>
<comment type="caution">
    <text evidence="4">The sequence shown here is derived from an EMBL/GenBank/DDBJ whole genome shotgun (WGS) entry which is preliminary data.</text>
</comment>
<dbReference type="Proteomes" id="UP000431533">
    <property type="component" value="Unassembled WGS sequence"/>
</dbReference>
<evidence type="ECO:0000256" key="3">
    <source>
        <dbReference type="ARBA" id="ARBA00023002"/>
    </source>
</evidence>
<dbReference type="RefSeq" id="XP_031003650.1">
    <property type="nucleotide sequence ID" value="XM_031152143.1"/>
</dbReference>
<dbReference type="PRINTS" id="PR00081">
    <property type="entry name" value="GDHRDH"/>
</dbReference>
<sequence>MVTYFKDGCVVITGAASGIGRETARVFARDGCIRLFLGDLSIDGLSETKNWILSEHPTANIEVAVVNIADEEAVEKFVQGAVTAFGHIDFAVNAAGFAHKAASVVDLSDGDWEKSYKVNLRGTFLCERALLRQMIRQKPLPGYECRASIVNITSLCATISIPGLTAYSASKGGVLGMSKTDALDYGPDKIRINCIAPGTIETPMSLNSLGADYLKANAKLTPLNRNGQPEDVANAVAWLSSPHAGFITGITLPVDGGLNLYTGPPV</sequence>
<organism evidence="4 5">
    <name type="scientific">Lachnellula hyalina</name>
    <dbReference type="NCBI Taxonomy" id="1316788"/>
    <lineage>
        <taxon>Eukaryota</taxon>
        <taxon>Fungi</taxon>
        <taxon>Dikarya</taxon>
        <taxon>Ascomycota</taxon>
        <taxon>Pezizomycotina</taxon>
        <taxon>Leotiomycetes</taxon>
        <taxon>Helotiales</taxon>
        <taxon>Lachnaceae</taxon>
        <taxon>Lachnellula</taxon>
    </lineage>
</organism>
<proteinExistence type="inferred from homology"/>
<keyword evidence="2" id="KW-0521">NADP</keyword>
<dbReference type="GO" id="GO:0009688">
    <property type="term" value="P:abscisic acid biosynthetic process"/>
    <property type="evidence" value="ECO:0007669"/>
    <property type="project" value="UniProtKB-ARBA"/>
</dbReference>
<evidence type="ECO:0000256" key="2">
    <source>
        <dbReference type="ARBA" id="ARBA00022857"/>
    </source>
</evidence>
<dbReference type="GeneID" id="41987411"/>
<dbReference type="CDD" id="cd05233">
    <property type="entry name" value="SDR_c"/>
    <property type="match status" value="1"/>
</dbReference>
<gene>
    <name evidence="4" type="primary">yxbG_0</name>
    <name evidence="4" type="ORF">LHYA1_G007213</name>
</gene>
<dbReference type="InterPro" id="IPR002347">
    <property type="entry name" value="SDR_fam"/>
</dbReference>